<name>A0A0E4G0Z9_9BRAD</name>
<sequence length="110" mass="11891">MKSITDATPISDVLAAPTPVLIKFEARWCQPCKAMTPIIQEIEKDLDGKVAVFTANVEHCSLLAQRFKINQIPALVAIDNGMVTAVTTGAAKKSDILSWIELALPSLQKS</sequence>
<evidence type="ECO:0000256" key="5">
    <source>
        <dbReference type="ARBA" id="ARBA00023284"/>
    </source>
</evidence>
<dbReference type="PROSITE" id="PS51352">
    <property type="entry name" value="THIOREDOXIN_2"/>
    <property type="match status" value="1"/>
</dbReference>
<dbReference type="CDD" id="cd02947">
    <property type="entry name" value="TRX_family"/>
    <property type="match status" value="1"/>
</dbReference>
<evidence type="ECO:0000313" key="10">
    <source>
        <dbReference type="Proteomes" id="UP000063308"/>
    </source>
</evidence>
<dbReference type="InterPro" id="IPR036249">
    <property type="entry name" value="Thioredoxin-like_sf"/>
</dbReference>
<dbReference type="GO" id="GO:0045454">
    <property type="term" value="P:cell redox homeostasis"/>
    <property type="evidence" value="ECO:0007669"/>
    <property type="project" value="TreeGrafter"/>
</dbReference>
<dbReference type="Pfam" id="PF00085">
    <property type="entry name" value="Thioredoxin"/>
    <property type="match status" value="1"/>
</dbReference>
<dbReference type="SUPFAM" id="SSF52833">
    <property type="entry name" value="Thioredoxin-like"/>
    <property type="match status" value="1"/>
</dbReference>
<dbReference type="PANTHER" id="PTHR45663">
    <property type="entry name" value="GEO12009P1"/>
    <property type="match status" value="1"/>
</dbReference>
<organism evidence="9 10">
    <name type="scientific">Bradyrhizobium diazoefficiens</name>
    <dbReference type="NCBI Taxonomy" id="1355477"/>
    <lineage>
        <taxon>Bacteria</taxon>
        <taxon>Pseudomonadati</taxon>
        <taxon>Pseudomonadota</taxon>
        <taxon>Alphaproteobacteria</taxon>
        <taxon>Hyphomicrobiales</taxon>
        <taxon>Nitrobacteraceae</taxon>
        <taxon>Bradyrhizobium</taxon>
    </lineage>
</organism>
<evidence type="ECO:0000256" key="2">
    <source>
        <dbReference type="ARBA" id="ARBA00022448"/>
    </source>
</evidence>
<dbReference type="AlphaFoldDB" id="A0A0E4G0Z9"/>
<dbReference type="PIRSF" id="PIRSF000077">
    <property type="entry name" value="Thioredoxin"/>
    <property type="match status" value="1"/>
</dbReference>
<dbReference type="GO" id="GO:0015035">
    <property type="term" value="F:protein-disulfide reductase activity"/>
    <property type="evidence" value="ECO:0007669"/>
    <property type="project" value="InterPro"/>
</dbReference>
<proteinExistence type="inferred from homology"/>
<feature type="domain" description="Thioredoxin" evidence="8">
    <location>
        <begin position="1"/>
        <end position="105"/>
    </location>
</feature>
<dbReference type="PANTHER" id="PTHR45663:SF11">
    <property type="entry name" value="GEO12009P1"/>
    <property type="match status" value="1"/>
</dbReference>
<dbReference type="Proteomes" id="UP000063308">
    <property type="component" value="Chromosome"/>
</dbReference>
<evidence type="ECO:0000256" key="1">
    <source>
        <dbReference type="ARBA" id="ARBA00008987"/>
    </source>
</evidence>
<dbReference type="GO" id="GO:0005829">
    <property type="term" value="C:cytosol"/>
    <property type="evidence" value="ECO:0007669"/>
    <property type="project" value="TreeGrafter"/>
</dbReference>
<evidence type="ECO:0000256" key="6">
    <source>
        <dbReference type="PIRNR" id="PIRNR000077"/>
    </source>
</evidence>
<feature type="disulfide bond" description="Redox-active" evidence="7">
    <location>
        <begin position="29"/>
        <end position="32"/>
    </location>
</feature>
<keyword evidence="5 7" id="KW-0676">Redox-active center</keyword>
<accession>A0A0E4G0Z9</accession>
<evidence type="ECO:0000259" key="8">
    <source>
        <dbReference type="PROSITE" id="PS51352"/>
    </source>
</evidence>
<evidence type="ECO:0000256" key="7">
    <source>
        <dbReference type="PIRSR" id="PIRSR000077-4"/>
    </source>
</evidence>
<evidence type="ECO:0000313" key="9">
    <source>
        <dbReference type="EMBL" id="BAR61962.1"/>
    </source>
</evidence>
<dbReference type="InterPro" id="IPR005746">
    <property type="entry name" value="Thioredoxin"/>
</dbReference>
<evidence type="ECO:0000256" key="4">
    <source>
        <dbReference type="ARBA" id="ARBA00023157"/>
    </source>
</evidence>
<keyword evidence="3" id="KW-0249">Electron transport</keyword>
<reference evidence="9 10" key="1">
    <citation type="submission" date="2014-11" db="EMBL/GenBank/DDBJ databases">
        <title>Symbiosis island explosion on the genome of extra-slow-growing strains of soybean bradyrhizobia with massive insertion sequences.</title>
        <authorList>
            <person name="Iida T."/>
            <person name="Minamisawa K."/>
        </authorList>
    </citation>
    <scope>NUCLEOTIDE SEQUENCE [LARGE SCALE GENOMIC DNA]</scope>
    <source>
        <strain evidence="9 10">NK6</strain>
    </source>
</reference>
<comment type="similarity">
    <text evidence="1 6">Belongs to the thioredoxin family.</text>
</comment>
<gene>
    <name evidence="9" type="ORF">NK6_8816</name>
</gene>
<dbReference type="EMBL" id="AP014685">
    <property type="protein sequence ID" value="BAR61962.1"/>
    <property type="molecule type" value="Genomic_DNA"/>
</dbReference>
<keyword evidence="2" id="KW-0813">Transport</keyword>
<evidence type="ECO:0000256" key="3">
    <source>
        <dbReference type="ARBA" id="ARBA00022982"/>
    </source>
</evidence>
<dbReference type="Gene3D" id="3.40.30.10">
    <property type="entry name" value="Glutaredoxin"/>
    <property type="match status" value="1"/>
</dbReference>
<dbReference type="InterPro" id="IPR013766">
    <property type="entry name" value="Thioredoxin_domain"/>
</dbReference>
<keyword evidence="4 7" id="KW-1015">Disulfide bond</keyword>
<protein>
    <recommendedName>
        <fullName evidence="6">Thioredoxin</fullName>
    </recommendedName>
</protein>